<protein>
    <submittedName>
        <fullName evidence="1">Uncharacterized protein</fullName>
    </submittedName>
</protein>
<sequence length="66" mass="7335">MAVHKTPLEPKQVLLLWKLRRGCVPTATETHHGILDRTPSCPICFSLADDGSGQLPEPNRHEDLAH</sequence>
<keyword evidence="2" id="KW-1185">Reference proteome</keyword>
<gene>
    <name evidence="1" type="ORF">H4R21_005025</name>
</gene>
<proteinExistence type="predicted"/>
<reference evidence="1" key="1">
    <citation type="submission" date="2022-07" db="EMBL/GenBank/DDBJ databases">
        <title>Phylogenomic reconstructions and comparative analyses of Kickxellomycotina fungi.</title>
        <authorList>
            <person name="Reynolds N.K."/>
            <person name="Stajich J.E."/>
            <person name="Barry K."/>
            <person name="Grigoriev I.V."/>
            <person name="Crous P."/>
            <person name="Smith M.E."/>
        </authorList>
    </citation>
    <scope>NUCLEOTIDE SEQUENCE</scope>
    <source>
        <strain evidence="1">BCRC 34780</strain>
    </source>
</reference>
<dbReference type="Proteomes" id="UP001140087">
    <property type="component" value="Unassembled WGS sequence"/>
</dbReference>
<evidence type="ECO:0000313" key="2">
    <source>
        <dbReference type="Proteomes" id="UP001140087"/>
    </source>
</evidence>
<accession>A0ACC1KV44</accession>
<dbReference type="EMBL" id="JANBUN010002100">
    <property type="protein sequence ID" value="KAJ2795656.1"/>
    <property type="molecule type" value="Genomic_DNA"/>
</dbReference>
<comment type="caution">
    <text evidence="1">The sequence shown here is derived from an EMBL/GenBank/DDBJ whole genome shotgun (WGS) entry which is preliminary data.</text>
</comment>
<name>A0ACC1KV44_9FUNG</name>
<evidence type="ECO:0000313" key="1">
    <source>
        <dbReference type="EMBL" id="KAJ2795656.1"/>
    </source>
</evidence>
<organism evidence="1 2">
    <name type="scientific">Coemansia helicoidea</name>
    <dbReference type="NCBI Taxonomy" id="1286919"/>
    <lineage>
        <taxon>Eukaryota</taxon>
        <taxon>Fungi</taxon>
        <taxon>Fungi incertae sedis</taxon>
        <taxon>Zoopagomycota</taxon>
        <taxon>Kickxellomycotina</taxon>
        <taxon>Kickxellomycetes</taxon>
        <taxon>Kickxellales</taxon>
        <taxon>Kickxellaceae</taxon>
        <taxon>Coemansia</taxon>
    </lineage>
</organism>